<reference evidence="8 9" key="1">
    <citation type="submission" date="2010-05" db="EMBL/GenBank/DDBJ databases">
        <title>Complete sequence of Thermoanaerobacter mathranii subsp. mathranii mathranii str. A3.</title>
        <authorList>
            <consortium name="US DOE Joint Genome Institute"/>
            <person name="Lucas S."/>
            <person name="Copeland A."/>
            <person name="Lapidus A."/>
            <person name="Cheng J.-F."/>
            <person name="Bruce D."/>
            <person name="Goodwin L."/>
            <person name="Pitluck S."/>
            <person name="Held B."/>
            <person name="Detter J.C."/>
            <person name="Han C."/>
            <person name="Tapia R."/>
            <person name="Land M."/>
            <person name="Hauser L."/>
            <person name="Kyrpides N."/>
            <person name="Mikhailova N."/>
            <person name="Zhou J."/>
            <person name="Hemme C."/>
            <person name="Woyke T."/>
        </authorList>
    </citation>
    <scope>NUCLEOTIDE SEQUENCE [LARGE SCALE GENOMIC DNA]</scope>
    <source>
        <strain evidence="8 9">A3</strain>
    </source>
</reference>
<evidence type="ECO:0000256" key="3">
    <source>
        <dbReference type="ARBA" id="ARBA00022692"/>
    </source>
</evidence>
<keyword evidence="9" id="KW-1185">Reference proteome</keyword>
<evidence type="ECO:0000256" key="6">
    <source>
        <dbReference type="SAM" id="Phobius"/>
    </source>
</evidence>
<dbReference type="InterPro" id="IPR051401">
    <property type="entry name" value="GtrA_CellWall_Glycosyl"/>
</dbReference>
<comment type="similarity">
    <text evidence="2">Belongs to the GtrA family.</text>
</comment>
<evidence type="ECO:0000256" key="2">
    <source>
        <dbReference type="ARBA" id="ARBA00009399"/>
    </source>
</evidence>
<feature type="transmembrane region" description="Helical" evidence="6">
    <location>
        <begin position="21"/>
        <end position="43"/>
    </location>
</feature>
<gene>
    <name evidence="8" type="ordered locus">Tmath_0953</name>
</gene>
<feature type="domain" description="GtrA/DPMS transmembrane" evidence="7">
    <location>
        <begin position="21"/>
        <end position="138"/>
    </location>
</feature>
<organism evidence="8 9">
    <name type="scientific">Thermoanaerobacter mathranii subsp. mathranii (strain DSM 11426 / CCUG 53645 / CIP 108742 / A3)</name>
    <dbReference type="NCBI Taxonomy" id="583358"/>
    <lineage>
        <taxon>Bacteria</taxon>
        <taxon>Bacillati</taxon>
        <taxon>Bacillota</taxon>
        <taxon>Clostridia</taxon>
        <taxon>Thermoanaerobacterales</taxon>
        <taxon>Thermoanaerobacteraceae</taxon>
        <taxon>Thermoanaerobacter</taxon>
    </lineage>
</organism>
<dbReference type="RefSeq" id="WP_013150165.1">
    <property type="nucleotide sequence ID" value="NC_014209.1"/>
</dbReference>
<evidence type="ECO:0000313" key="8">
    <source>
        <dbReference type="EMBL" id="ADH60687.1"/>
    </source>
</evidence>
<evidence type="ECO:0000256" key="4">
    <source>
        <dbReference type="ARBA" id="ARBA00022989"/>
    </source>
</evidence>
<keyword evidence="3 6" id="KW-0812">Transmembrane</keyword>
<evidence type="ECO:0000313" key="9">
    <source>
        <dbReference type="Proteomes" id="UP000002064"/>
    </source>
</evidence>
<proteinExistence type="inferred from homology"/>
<sequence>MERISELIDYIYNGKLKHISRFGTVGITNTLIDFFVFTVFYKIIGVNYVFSQAIGYSCGVINSFVLNRKWTFEVKNANNKIFWEFVKFLVSNLISLVITMLTIDYLVKNLQLNVYISKIIVTLIAQVINFLLYKLWVFS</sequence>
<comment type="subcellular location">
    <subcellularLocation>
        <location evidence="1">Membrane</location>
        <topology evidence="1">Multi-pass membrane protein</topology>
    </subcellularLocation>
</comment>
<feature type="transmembrane region" description="Helical" evidence="6">
    <location>
        <begin position="49"/>
        <end position="67"/>
    </location>
</feature>
<evidence type="ECO:0000256" key="5">
    <source>
        <dbReference type="ARBA" id="ARBA00023136"/>
    </source>
</evidence>
<feature type="transmembrane region" description="Helical" evidence="6">
    <location>
        <begin position="113"/>
        <end position="133"/>
    </location>
</feature>
<accession>A0ABN3Z1V7</accession>
<feature type="transmembrane region" description="Helical" evidence="6">
    <location>
        <begin position="88"/>
        <end position="107"/>
    </location>
</feature>
<keyword evidence="4 6" id="KW-1133">Transmembrane helix</keyword>
<protein>
    <submittedName>
        <fullName evidence="8">GtrA family protein</fullName>
    </submittedName>
</protein>
<name>A0ABN3Z1V7_THEM3</name>
<dbReference type="InterPro" id="IPR007267">
    <property type="entry name" value="GtrA_DPMS_TM"/>
</dbReference>
<dbReference type="PANTHER" id="PTHR38459">
    <property type="entry name" value="PROPHAGE BACTOPRENOL-LINKED GLUCOSE TRANSLOCASE HOMOLOG"/>
    <property type="match status" value="1"/>
</dbReference>
<dbReference type="Proteomes" id="UP000002064">
    <property type="component" value="Chromosome"/>
</dbReference>
<dbReference type="EMBL" id="CP002032">
    <property type="protein sequence ID" value="ADH60687.1"/>
    <property type="molecule type" value="Genomic_DNA"/>
</dbReference>
<evidence type="ECO:0000259" key="7">
    <source>
        <dbReference type="Pfam" id="PF04138"/>
    </source>
</evidence>
<dbReference type="Pfam" id="PF04138">
    <property type="entry name" value="GtrA_DPMS_TM"/>
    <property type="match status" value="1"/>
</dbReference>
<dbReference type="PANTHER" id="PTHR38459:SF1">
    <property type="entry name" value="PROPHAGE BACTOPRENOL-LINKED GLUCOSE TRANSLOCASE HOMOLOG"/>
    <property type="match status" value="1"/>
</dbReference>
<keyword evidence="5 6" id="KW-0472">Membrane</keyword>
<evidence type="ECO:0000256" key="1">
    <source>
        <dbReference type="ARBA" id="ARBA00004141"/>
    </source>
</evidence>